<evidence type="ECO:0000256" key="2">
    <source>
        <dbReference type="ARBA" id="ARBA00022475"/>
    </source>
</evidence>
<keyword evidence="5 6" id="KW-0472">Membrane</keyword>
<dbReference type="EMBL" id="LN846900">
    <property type="protein sequence ID" value="CRL16848.1"/>
    <property type="molecule type" value="Genomic_DNA"/>
</dbReference>
<evidence type="ECO:0000256" key="4">
    <source>
        <dbReference type="ARBA" id="ARBA00022989"/>
    </source>
</evidence>
<feature type="transmembrane region" description="Helical" evidence="6">
    <location>
        <begin position="396"/>
        <end position="414"/>
    </location>
</feature>
<dbReference type="PANTHER" id="PTHR30250">
    <property type="entry name" value="PST FAMILY PREDICTED COLANIC ACID TRANSPORTER"/>
    <property type="match status" value="1"/>
</dbReference>
<feature type="transmembrane region" description="Helical" evidence="6">
    <location>
        <begin position="461"/>
        <end position="480"/>
    </location>
</feature>
<feature type="transmembrane region" description="Helical" evidence="6">
    <location>
        <begin position="152"/>
        <end position="175"/>
    </location>
</feature>
<feature type="transmembrane region" description="Helical" evidence="6">
    <location>
        <begin position="304"/>
        <end position="324"/>
    </location>
</feature>
<keyword evidence="2" id="KW-1003">Cell membrane</keyword>
<dbReference type="AlphaFoldDB" id="A0A0M6W8M2"/>
<name>A0A0M6W8M2_LACPA</name>
<feature type="transmembrane region" description="Helical" evidence="6">
    <location>
        <begin position="266"/>
        <end position="292"/>
    </location>
</feature>
<sequence length="499" mass="55762">MKQNKLAIKNAISGSLMQLVKILLNFIVRTVFIRTLGEQAVGLNGLFTNILSIMSLSELGFGAAVVTHMYQPLAQNDNKRVFELMKIYKTIYIFVGIAISMVGIVLLPFLPSLTKTYTGLLNVQILFVLYLLNVALTYFLGYKTSILTADQLGYIVSNSYAFMLIGQSIIQVFILVLLKSFYIYLVVAVVATILQNCFVWHAVNKHYPYVAHIKGFASFKDMKSVTDYVKPLLVYQISGVINTSTDSIVISQWLSISVTGLYSNYMMILNALLALVTALISSVTATIGNIVYSKPHRLFNSFERLFGLSSGIAAFVAICSSALLKPFVSIWLGDAYVFDWNVSAIFAINIYVTILGLPLMVFREATGSFVHRQFIPLISVFLNLGLSILLVERIGIAGVIMGTLFGRLLTYTWNDPSVIFKYHFKQEAVGFIFRQYVEIILMSFLIAALAWLTALNSHYTFLNFTLLIFVVVPFSILVALGRTLRIISASDLRHGRIFK</sequence>
<reference evidence="7" key="1">
    <citation type="journal article" date="2015" name="Front. Microbiol.">
        <title>The vaginal isolate Lactobacillus paracasei LPC-S01 (DSM 26760) is suitable for oral administration.</title>
        <authorList>
            <person name="Balzaretti S."/>
            <person name="Taverniti V."/>
            <person name="Rondini G."/>
            <person name="Marcolegio G."/>
            <person name="Minuzzo M."/>
            <person name="Remagni M.C."/>
            <person name="Fiore W."/>
            <person name="Arioli S."/>
            <person name="Guglielmetti S."/>
        </authorList>
    </citation>
    <scope>NUCLEOTIDE SEQUENCE</scope>
    <source>
        <strain evidence="7">LPC-S01</strain>
    </source>
</reference>
<feature type="transmembrane region" description="Helical" evidence="6">
    <location>
        <begin position="344"/>
        <end position="362"/>
    </location>
</feature>
<dbReference type="InterPro" id="IPR050833">
    <property type="entry name" value="Poly_Biosynth_Transport"/>
</dbReference>
<comment type="subcellular location">
    <subcellularLocation>
        <location evidence="1">Cell membrane</location>
        <topology evidence="1">Multi-pass membrane protein</topology>
    </subcellularLocation>
</comment>
<proteinExistence type="predicted"/>
<dbReference type="GO" id="GO:0005886">
    <property type="term" value="C:plasma membrane"/>
    <property type="evidence" value="ECO:0007669"/>
    <property type="project" value="UniProtKB-SubCell"/>
</dbReference>
<dbReference type="Pfam" id="PF01943">
    <property type="entry name" value="Polysacc_synt"/>
    <property type="match status" value="1"/>
</dbReference>
<accession>A0A0M6W8M2</accession>
<feature type="transmembrane region" description="Helical" evidence="6">
    <location>
        <begin position="435"/>
        <end position="455"/>
    </location>
</feature>
<evidence type="ECO:0000256" key="5">
    <source>
        <dbReference type="ARBA" id="ARBA00023136"/>
    </source>
</evidence>
<dbReference type="InterPro" id="IPR002797">
    <property type="entry name" value="Polysacc_synth"/>
</dbReference>
<keyword evidence="3 6" id="KW-0812">Transmembrane</keyword>
<feature type="transmembrane region" description="Helical" evidence="6">
    <location>
        <begin position="12"/>
        <end position="34"/>
    </location>
</feature>
<evidence type="ECO:0000256" key="3">
    <source>
        <dbReference type="ARBA" id="ARBA00022692"/>
    </source>
</evidence>
<keyword evidence="4 6" id="KW-1133">Transmembrane helix</keyword>
<feature type="transmembrane region" description="Helical" evidence="6">
    <location>
        <begin position="181"/>
        <end position="203"/>
    </location>
</feature>
<protein>
    <submittedName>
        <fullName evidence="7">MOP superfamily PST family polysaccharide transporter</fullName>
    </submittedName>
</protein>
<feature type="transmembrane region" description="Helical" evidence="6">
    <location>
        <begin position="116"/>
        <end position="140"/>
    </location>
</feature>
<organism evidence="7">
    <name type="scientific">Lacticaseibacillus paracasei</name>
    <name type="common">Lactobacillus paracasei</name>
    <dbReference type="NCBI Taxonomy" id="1597"/>
    <lineage>
        <taxon>Bacteria</taxon>
        <taxon>Bacillati</taxon>
        <taxon>Bacillota</taxon>
        <taxon>Bacilli</taxon>
        <taxon>Lactobacillales</taxon>
        <taxon>Lactobacillaceae</taxon>
        <taxon>Lacticaseibacillus</taxon>
    </lineage>
</organism>
<feature type="transmembrane region" description="Helical" evidence="6">
    <location>
        <begin position="46"/>
        <end position="70"/>
    </location>
</feature>
<evidence type="ECO:0000256" key="1">
    <source>
        <dbReference type="ARBA" id="ARBA00004651"/>
    </source>
</evidence>
<dbReference type="RefSeq" id="WP_003591722.1">
    <property type="nucleotide sequence ID" value="NZ_AFYP01000034.1"/>
</dbReference>
<evidence type="ECO:0000313" key="7">
    <source>
        <dbReference type="EMBL" id="CRL16848.1"/>
    </source>
</evidence>
<evidence type="ECO:0000256" key="6">
    <source>
        <dbReference type="SAM" id="Phobius"/>
    </source>
</evidence>
<feature type="transmembrane region" description="Helical" evidence="6">
    <location>
        <begin position="91"/>
        <end position="110"/>
    </location>
</feature>
<dbReference type="PANTHER" id="PTHR30250:SF26">
    <property type="entry name" value="PSMA PROTEIN"/>
    <property type="match status" value="1"/>
</dbReference>